<dbReference type="SUPFAM" id="SSF54593">
    <property type="entry name" value="Glyoxalase/Bleomycin resistance protein/Dihydroxybiphenyl dioxygenase"/>
    <property type="match status" value="1"/>
</dbReference>
<dbReference type="PROSITE" id="PS51819">
    <property type="entry name" value="VOC"/>
    <property type="match status" value="1"/>
</dbReference>
<evidence type="ECO:0000259" key="1">
    <source>
        <dbReference type="PROSITE" id="PS51819"/>
    </source>
</evidence>
<evidence type="ECO:0000313" key="5">
    <source>
        <dbReference type="Proteomes" id="UP001432161"/>
    </source>
</evidence>
<protein>
    <submittedName>
        <fullName evidence="3">Glyoxalase</fullName>
    </submittedName>
</protein>
<name>A0A1G7DGI5_9ACTN</name>
<dbReference type="Gene3D" id="3.10.180.10">
    <property type="entry name" value="2,3-Dihydroxybiphenyl 1,2-Dioxygenase, domain 1"/>
    <property type="match status" value="1"/>
</dbReference>
<keyword evidence="5" id="KW-1185">Reference proteome</keyword>
<dbReference type="InterPro" id="IPR004360">
    <property type="entry name" value="Glyas_Fos-R_dOase_dom"/>
</dbReference>
<dbReference type="Pfam" id="PF00903">
    <property type="entry name" value="Glyoxalase"/>
    <property type="match status" value="1"/>
</dbReference>
<evidence type="ECO:0000313" key="2">
    <source>
        <dbReference type="EMBL" id="SDE50714.1"/>
    </source>
</evidence>
<dbReference type="InterPro" id="IPR037523">
    <property type="entry name" value="VOC_core"/>
</dbReference>
<dbReference type="AlphaFoldDB" id="A0A1G7DGI5"/>
<gene>
    <name evidence="3" type="ORF">OHN36_29360</name>
    <name evidence="2" type="ORF">SAMN05216260_102183</name>
</gene>
<dbReference type="EMBL" id="FNAX01000002">
    <property type="protein sequence ID" value="SDE50714.1"/>
    <property type="molecule type" value="Genomic_DNA"/>
</dbReference>
<reference evidence="2 4" key="1">
    <citation type="submission" date="2016-10" db="EMBL/GenBank/DDBJ databases">
        <authorList>
            <person name="de Groot N.N."/>
        </authorList>
    </citation>
    <scope>NUCLEOTIDE SEQUENCE [LARGE SCALE GENOMIC DNA]</scope>
    <source>
        <strain evidence="2 4">CGMCC 4.1859</strain>
    </source>
</reference>
<reference evidence="3" key="2">
    <citation type="submission" date="2022-10" db="EMBL/GenBank/DDBJ databases">
        <title>The complete genomes of actinobacterial strains from the NBC collection.</title>
        <authorList>
            <person name="Joergensen T.S."/>
            <person name="Alvarez Arevalo M."/>
            <person name="Sterndorff E.B."/>
            <person name="Faurdal D."/>
            <person name="Vuksanovic O."/>
            <person name="Mourched A.-S."/>
            <person name="Charusanti P."/>
            <person name="Shaw S."/>
            <person name="Blin K."/>
            <person name="Weber T."/>
        </authorList>
    </citation>
    <scope>NUCLEOTIDE SEQUENCE</scope>
    <source>
        <strain evidence="3">NBC_00489</strain>
    </source>
</reference>
<accession>A0A1G7DGI5</accession>
<proteinExistence type="predicted"/>
<evidence type="ECO:0000313" key="4">
    <source>
        <dbReference type="Proteomes" id="UP000198614"/>
    </source>
</evidence>
<evidence type="ECO:0000313" key="3">
    <source>
        <dbReference type="EMBL" id="WUR40973.1"/>
    </source>
</evidence>
<dbReference type="OrthoDB" id="4565236at2"/>
<feature type="domain" description="VOC" evidence="1">
    <location>
        <begin position="4"/>
        <end position="113"/>
    </location>
</feature>
<sequence>MTGGVRTVIYPVKDLGRAKALFRALLGTEPYADEAYYVGFKDAGQDIGLDPNGHARGMTGPVPYWHVDDIRARLAALREAGAEVLQDVQDVGGGKLIAFVKDADGNLLGLTEDPASTTAS</sequence>
<dbReference type="Proteomes" id="UP000198614">
    <property type="component" value="Unassembled WGS sequence"/>
</dbReference>
<organism evidence="2 4">
    <name type="scientific">Streptomyces griseoaurantiacus</name>
    <dbReference type="NCBI Taxonomy" id="68213"/>
    <lineage>
        <taxon>Bacteria</taxon>
        <taxon>Bacillati</taxon>
        <taxon>Actinomycetota</taxon>
        <taxon>Actinomycetes</taxon>
        <taxon>Kitasatosporales</taxon>
        <taxon>Streptomycetaceae</taxon>
        <taxon>Streptomyces</taxon>
        <taxon>Streptomyces aurantiacus group</taxon>
    </lineage>
</organism>
<dbReference type="Proteomes" id="UP001432161">
    <property type="component" value="Chromosome"/>
</dbReference>
<dbReference type="InterPro" id="IPR029068">
    <property type="entry name" value="Glyas_Bleomycin-R_OHBP_Dase"/>
</dbReference>
<dbReference type="EMBL" id="CP108330">
    <property type="protein sequence ID" value="WUR40973.1"/>
    <property type="molecule type" value="Genomic_DNA"/>
</dbReference>